<organism evidence="2 3">
    <name type="scientific">Rhodococcus rhodnii</name>
    <dbReference type="NCBI Taxonomy" id="38312"/>
    <lineage>
        <taxon>Bacteria</taxon>
        <taxon>Bacillati</taxon>
        <taxon>Actinomycetota</taxon>
        <taxon>Actinomycetes</taxon>
        <taxon>Mycobacteriales</taxon>
        <taxon>Nocardiaceae</taxon>
        <taxon>Rhodococcus</taxon>
    </lineage>
</organism>
<reference evidence="2 3" key="1">
    <citation type="submission" date="2018-07" db="EMBL/GenBank/DDBJ databases">
        <title>Genome sequence of Rhodococcus rhodnii ATCC 35071 from Rhodnius prolixus.</title>
        <authorList>
            <person name="Patel V."/>
            <person name="Vogel K.J."/>
        </authorList>
    </citation>
    <scope>NUCLEOTIDE SEQUENCE [LARGE SCALE GENOMIC DNA]</scope>
    <source>
        <strain evidence="2 3">ATCC 35071</strain>
    </source>
</reference>
<dbReference type="InterPro" id="IPR012551">
    <property type="entry name" value="DUF1707_SHOCT-like"/>
</dbReference>
<evidence type="ECO:0000259" key="1">
    <source>
        <dbReference type="Pfam" id="PF08044"/>
    </source>
</evidence>
<protein>
    <submittedName>
        <fullName evidence="2">DUF1707 domain-containing protein</fullName>
    </submittedName>
</protein>
<comment type="caution">
    <text evidence="2">The sequence shown here is derived from an EMBL/GenBank/DDBJ whole genome shotgun (WGS) entry which is preliminary data.</text>
</comment>
<accession>A0A6P2CD84</accession>
<name>A0A6P2CD84_9NOCA</name>
<evidence type="ECO:0000313" key="3">
    <source>
        <dbReference type="Proteomes" id="UP000471120"/>
    </source>
</evidence>
<dbReference type="Pfam" id="PF08044">
    <property type="entry name" value="DUF1707"/>
    <property type="match status" value="1"/>
</dbReference>
<gene>
    <name evidence="2" type="ORF">DW322_11425</name>
</gene>
<feature type="domain" description="DUF1707" evidence="1">
    <location>
        <begin position="10"/>
        <end position="62"/>
    </location>
</feature>
<sequence length="199" mass="21404">MADEHSDDDLRVGNPERERAVALLNDAFAAGYLDVTEFEERSGRVYAARTRGDLRESVADLPAAGQLFPGTASVAPTPAAAPPRQASYDADWGTIRRKGSWTVDQRMLFTGSMSTVDLDFTAAVFPASRIDVELHVSVATVKIKIGPDQEIRFDDLVKSGWSTIKDKSGPPTRQGGPFVNLHGSVSAASSVVIKRSGSR</sequence>
<dbReference type="AlphaFoldDB" id="A0A6P2CD84"/>
<dbReference type="EMBL" id="QRCM01000001">
    <property type="protein sequence ID" value="TXG90717.1"/>
    <property type="molecule type" value="Genomic_DNA"/>
</dbReference>
<dbReference type="PANTHER" id="PTHR40763:SF5">
    <property type="entry name" value="MEMBRANE PROTEIN"/>
    <property type="match status" value="1"/>
</dbReference>
<dbReference type="PANTHER" id="PTHR40763">
    <property type="entry name" value="MEMBRANE PROTEIN-RELATED"/>
    <property type="match status" value="1"/>
</dbReference>
<evidence type="ECO:0000313" key="2">
    <source>
        <dbReference type="EMBL" id="TXG90717.1"/>
    </source>
</evidence>
<proteinExistence type="predicted"/>
<dbReference type="RefSeq" id="WP_010840055.1">
    <property type="nucleotide sequence ID" value="NZ_QRCM01000001.1"/>
</dbReference>
<dbReference type="Proteomes" id="UP000471120">
    <property type="component" value="Unassembled WGS sequence"/>
</dbReference>